<gene>
    <name evidence="2" type="ORF">EBB79_11245</name>
</gene>
<accession>A0A3T0N324</accession>
<keyword evidence="1" id="KW-0812">Transmembrane</keyword>
<keyword evidence="3" id="KW-1185">Reference proteome</keyword>
<dbReference type="KEGG" id="sedi:EBB79_11245"/>
<name>A0A3T0N324_9RHOB</name>
<feature type="transmembrane region" description="Helical" evidence="1">
    <location>
        <begin position="38"/>
        <end position="62"/>
    </location>
</feature>
<dbReference type="AlphaFoldDB" id="A0A3T0N324"/>
<keyword evidence="1" id="KW-0472">Membrane</keyword>
<organism evidence="2 3">
    <name type="scientific">Parasedimentitalea marina</name>
    <dbReference type="NCBI Taxonomy" id="2483033"/>
    <lineage>
        <taxon>Bacteria</taxon>
        <taxon>Pseudomonadati</taxon>
        <taxon>Pseudomonadota</taxon>
        <taxon>Alphaproteobacteria</taxon>
        <taxon>Rhodobacterales</taxon>
        <taxon>Paracoccaceae</taxon>
        <taxon>Parasedimentitalea</taxon>
    </lineage>
</organism>
<evidence type="ECO:0000313" key="2">
    <source>
        <dbReference type="EMBL" id="AZV78394.1"/>
    </source>
</evidence>
<dbReference type="EMBL" id="CP033219">
    <property type="protein sequence ID" value="AZV78394.1"/>
    <property type="molecule type" value="Genomic_DNA"/>
</dbReference>
<keyword evidence="1" id="KW-1133">Transmembrane helix</keyword>
<proteinExistence type="predicted"/>
<reference evidence="2 3" key="1">
    <citation type="submission" date="2018-10" db="EMBL/GenBank/DDBJ databases">
        <title>Parasedimentitalea marina sp. nov., a psychrophilic bacterium isolated from deep seawater of the New Britain Trench.</title>
        <authorList>
            <person name="Cao J."/>
        </authorList>
    </citation>
    <scope>NUCLEOTIDE SEQUENCE [LARGE SCALE GENOMIC DNA]</scope>
    <source>
        <strain evidence="2 3">W43</strain>
    </source>
</reference>
<sequence>MNGTDAVTKMSYINWLLYTVLIVAIVTCLGWVKPPKFIGFFVSGLAVGLLYALGGIGSVVLFRATGVLNFCKGCRCCDRLATGPMGRLDADYLAGLYPCRYRCFTGA</sequence>
<protein>
    <submittedName>
        <fullName evidence="2">Uncharacterized protein</fullName>
    </submittedName>
</protein>
<dbReference type="Proteomes" id="UP000283063">
    <property type="component" value="Chromosome"/>
</dbReference>
<feature type="transmembrane region" description="Helical" evidence="1">
    <location>
        <begin position="12"/>
        <end position="32"/>
    </location>
</feature>
<evidence type="ECO:0000256" key="1">
    <source>
        <dbReference type="SAM" id="Phobius"/>
    </source>
</evidence>
<evidence type="ECO:0000313" key="3">
    <source>
        <dbReference type="Proteomes" id="UP000283063"/>
    </source>
</evidence>